<dbReference type="SMART" id="SM00388">
    <property type="entry name" value="HisKA"/>
    <property type="match status" value="1"/>
</dbReference>
<dbReference type="Pfam" id="PF02518">
    <property type="entry name" value="HATPase_c"/>
    <property type="match status" value="1"/>
</dbReference>
<dbReference type="RefSeq" id="WP_083459303.1">
    <property type="nucleotide sequence ID" value="NZ_LAQT01000029.1"/>
</dbReference>
<dbReference type="EC" id="2.7.13.3" evidence="3"/>
<feature type="domain" description="Histidine kinase" evidence="10">
    <location>
        <begin position="258"/>
        <end position="474"/>
    </location>
</feature>
<dbReference type="InterPro" id="IPR003594">
    <property type="entry name" value="HATPase_dom"/>
</dbReference>
<dbReference type="InterPro" id="IPR036097">
    <property type="entry name" value="HisK_dim/P_sf"/>
</dbReference>
<comment type="catalytic activity">
    <reaction evidence="1">
        <text>ATP + protein L-histidine = ADP + protein N-phospho-L-histidine.</text>
        <dbReference type="EC" id="2.7.13.3"/>
    </reaction>
</comment>
<evidence type="ECO:0000256" key="7">
    <source>
        <dbReference type="ARBA" id="ARBA00022777"/>
    </source>
</evidence>
<dbReference type="InterPro" id="IPR004358">
    <property type="entry name" value="Sig_transdc_His_kin-like_C"/>
</dbReference>
<evidence type="ECO:0000256" key="3">
    <source>
        <dbReference type="ARBA" id="ARBA00012438"/>
    </source>
</evidence>
<dbReference type="PANTHER" id="PTHR42878">
    <property type="entry name" value="TWO-COMPONENT HISTIDINE KINASE"/>
    <property type="match status" value="1"/>
</dbReference>
<dbReference type="SUPFAM" id="SSF47384">
    <property type="entry name" value="Homodimeric domain of signal transducing histidine kinase"/>
    <property type="match status" value="1"/>
</dbReference>
<dbReference type="AlphaFoldDB" id="A0A0N0XJ61"/>
<keyword evidence="6" id="KW-0547">Nucleotide-binding</keyword>
<dbReference type="Gene3D" id="1.10.287.130">
    <property type="match status" value="1"/>
</dbReference>
<evidence type="ECO:0000256" key="1">
    <source>
        <dbReference type="ARBA" id="ARBA00000085"/>
    </source>
</evidence>
<evidence type="ECO:0000256" key="6">
    <source>
        <dbReference type="ARBA" id="ARBA00022741"/>
    </source>
</evidence>
<dbReference type="InterPro" id="IPR005467">
    <property type="entry name" value="His_kinase_dom"/>
</dbReference>
<dbReference type="EMBL" id="LAQT01000029">
    <property type="protein sequence ID" value="KPC50430.1"/>
    <property type="molecule type" value="Genomic_DNA"/>
</dbReference>
<dbReference type="PANTHER" id="PTHR42878:SF7">
    <property type="entry name" value="SENSOR HISTIDINE KINASE GLRK"/>
    <property type="match status" value="1"/>
</dbReference>
<proteinExistence type="predicted"/>
<dbReference type="GO" id="GO:0000155">
    <property type="term" value="F:phosphorelay sensor kinase activity"/>
    <property type="evidence" value="ECO:0007669"/>
    <property type="project" value="InterPro"/>
</dbReference>
<dbReference type="GO" id="GO:0005886">
    <property type="term" value="C:plasma membrane"/>
    <property type="evidence" value="ECO:0007669"/>
    <property type="project" value="UniProtKB-SubCell"/>
</dbReference>
<dbReference type="PROSITE" id="PS50885">
    <property type="entry name" value="HAMP"/>
    <property type="match status" value="1"/>
</dbReference>
<dbReference type="SMART" id="SM00387">
    <property type="entry name" value="HATPase_c"/>
    <property type="match status" value="1"/>
</dbReference>
<evidence type="ECO:0000313" key="12">
    <source>
        <dbReference type="EMBL" id="KPC50430.1"/>
    </source>
</evidence>
<dbReference type="InterPro" id="IPR003661">
    <property type="entry name" value="HisK_dim/P_dom"/>
</dbReference>
<dbReference type="Pfam" id="PF00512">
    <property type="entry name" value="HisKA"/>
    <property type="match status" value="1"/>
</dbReference>
<dbReference type="PRINTS" id="PR00344">
    <property type="entry name" value="BCTRLSENSOR"/>
</dbReference>
<dbReference type="SUPFAM" id="SSF55874">
    <property type="entry name" value="ATPase domain of HSP90 chaperone/DNA topoisomerase II/histidine kinase"/>
    <property type="match status" value="1"/>
</dbReference>
<comment type="subcellular location">
    <subcellularLocation>
        <location evidence="2">Cell inner membrane</location>
        <topology evidence="2">Multi-pass membrane protein</topology>
    </subcellularLocation>
</comment>
<dbReference type="OrthoDB" id="9786919at2"/>
<evidence type="ECO:0000256" key="5">
    <source>
        <dbReference type="ARBA" id="ARBA00022679"/>
    </source>
</evidence>
<dbReference type="GO" id="GO:0005524">
    <property type="term" value="F:ATP binding"/>
    <property type="evidence" value="ECO:0007669"/>
    <property type="project" value="UniProtKB-KW"/>
</dbReference>
<dbReference type="InterPro" id="IPR003660">
    <property type="entry name" value="HAMP_dom"/>
</dbReference>
<evidence type="ECO:0000259" key="11">
    <source>
        <dbReference type="PROSITE" id="PS50885"/>
    </source>
</evidence>
<dbReference type="FunFam" id="3.30.565.10:FF:000006">
    <property type="entry name" value="Sensor histidine kinase WalK"/>
    <property type="match status" value="1"/>
</dbReference>
<keyword evidence="13" id="KW-1185">Reference proteome</keyword>
<name>A0A0N0XJ61_9NEIS</name>
<dbReference type="GO" id="GO:0007234">
    <property type="term" value="P:osmosensory signaling via phosphorelay pathway"/>
    <property type="evidence" value="ECO:0007669"/>
    <property type="project" value="TreeGrafter"/>
</dbReference>
<evidence type="ECO:0000259" key="10">
    <source>
        <dbReference type="PROSITE" id="PS50109"/>
    </source>
</evidence>
<protein>
    <recommendedName>
        <fullName evidence="3">histidine kinase</fullName>
        <ecNumber evidence="3">2.7.13.3</ecNumber>
    </recommendedName>
</protein>
<dbReference type="InterPro" id="IPR036890">
    <property type="entry name" value="HATPase_C_sf"/>
</dbReference>
<feature type="domain" description="HAMP" evidence="11">
    <location>
        <begin position="198"/>
        <end position="250"/>
    </location>
</feature>
<dbReference type="Gene3D" id="3.30.565.10">
    <property type="entry name" value="Histidine kinase-like ATPase, C-terminal domain"/>
    <property type="match status" value="1"/>
</dbReference>
<dbReference type="STRING" id="857265.WG78_17520"/>
<gene>
    <name evidence="12" type="primary">qseE</name>
    <name evidence="12" type="ORF">WG78_17520</name>
</gene>
<reference evidence="12 13" key="1">
    <citation type="submission" date="2015-07" db="EMBL/GenBank/DDBJ databases">
        <title>Draft genome sequence of the Amantichitinum ursilacus IGB-41, a new chitin-degrading bacterium.</title>
        <authorList>
            <person name="Kirstahler P."/>
            <person name="Guenther M."/>
            <person name="Grumaz C."/>
            <person name="Rupp S."/>
            <person name="Zibek S."/>
            <person name="Sohn K."/>
        </authorList>
    </citation>
    <scope>NUCLEOTIDE SEQUENCE [LARGE SCALE GENOMIC DNA]</scope>
    <source>
        <strain evidence="12 13">IGB-41</strain>
    </source>
</reference>
<dbReference type="Pfam" id="PF00672">
    <property type="entry name" value="HAMP"/>
    <property type="match status" value="1"/>
</dbReference>
<dbReference type="CDD" id="cd00075">
    <property type="entry name" value="HATPase"/>
    <property type="match status" value="1"/>
</dbReference>
<sequence>MRLLPHSSFRWWSLGVFLLSVALLGGSSVNALLTLERLGVQSRMQMQAAATLGEEVQKLQERTLAMDRGARQFLILDDSTFRDRYMDAWRDARSAVQNVRASMSSDATVFDDWVTHGERAGSVLAQSWKNVRTQQKYLYGQLEGLHQNNDEIAALAKSWLASRNDTFSKELDQQRELLTWQIGIVIGITVALAIGWSVGFARPLRHIAGAINRLGENRLADAVVIHGPSDLRQLGNQLEWLRKRLLAADAEKTRVLHHVSHELKTPLAALREGVALLDEGIVGALQPQQREITGILKENVLTLQARIEDLLRYQTIAFQARRLTRDRTDALAVVQRVADEQRLQWQARKLVVHVEGEPVVVIIDTEKIAMAVGNLLSNAIRFSPEDGEIYLRVSHDGQAVAIDCQDSGPGVPEAEVARIFEPFYRGSSQPSTSAPGHGIGLSIVRELVEAHGGTVRLLNAGPGAHFRIRIPDETP</sequence>
<dbReference type="InterPro" id="IPR050351">
    <property type="entry name" value="BphY/WalK/GraS-like"/>
</dbReference>
<evidence type="ECO:0000256" key="4">
    <source>
        <dbReference type="ARBA" id="ARBA00022553"/>
    </source>
</evidence>
<keyword evidence="4" id="KW-0597">Phosphoprotein</keyword>
<dbReference type="CDD" id="cd00082">
    <property type="entry name" value="HisKA"/>
    <property type="match status" value="1"/>
</dbReference>
<evidence type="ECO:0000256" key="9">
    <source>
        <dbReference type="ARBA" id="ARBA00023012"/>
    </source>
</evidence>
<organism evidence="12 13">
    <name type="scientific">Amantichitinum ursilacus</name>
    <dbReference type="NCBI Taxonomy" id="857265"/>
    <lineage>
        <taxon>Bacteria</taxon>
        <taxon>Pseudomonadati</taxon>
        <taxon>Pseudomonadota</taxon>
        <taxon>Betaproteobacteria</taxon>
        <taxon>Neisseriales</taxon>
        <taxon>Chitinibacteraceae</taxon>
        <taxon>Amantichitinum</taxon>
    </lineage>
</organism>
<comment type="caution">
    <text evidence="12">The sequence shown here is derived from an EMBL/GenBank/DDBJ whole genome shotgun (WGS) entry which is preliminary data.</text>
</comment>
<keyword evidence="5 12" id="KW-0808">Transferase</keyword>
<keyword evidence="8" id="KW-0067">ATP-binding</keyword>
<evidence type="ECO:0000256" key="8">
    <source>
        <dbReference type="ARBA" id="ARBA00022840"/>
    </source>
</evidence>
<keyword evidence="7 12" id="KW-0418">Kinase</keyword>
<evidence type="ECO:0000313" key="13">
    <source>
        <dbReference type="Proteomes" id="UP000037939"/>
    </source>
</evidence>
<dbReference type="Proteomes" id="UP000037939">
    <property type="component" value="Unassembled WGS sequence"/>
</dbReference>
<keyword evidence="9" id="KW-0902">Two-component regulatory system</keyword>
<dbReference type="PROSITE" id="PS50109">
    <property type="entry name" value="HIS_KIN"/>
    <property type="match status" value="1"/>
</dbReference>
<accession>A0A0N0XJ61</accession>
<dbReference type="GO" id="GO:0030295">
    <property type="term" value="F:protein kinase activator activity"/>
    <property type="evidence" value="ECO:0007669"/>
    <property type="project" value="TreeGrafter"/>
</dbReference>
<dbReference type="GO" id="GO:0000156">
    <property type="term" value="F:phosphorelay response regulator activity"/>
    <property type="evidence" value="ECO:0007669"/>
    <property type="project" value="TreeGrafter"/>
</dbReference>
<evidence type="ECO:0000256" key="2">
    <source>
        <dbReference type="ARBA" id="ARBA00004429"/>
    </source>
</evidence>